<feature type="transmembrane region" description="Helical" evidence="1">
    <location>
        <begin position="143"/>
        <end position="163"/>
    </location>
</feature>
<feature type="transmembrane region" description="Helical" evidence="1">
    <location>
        <begin position="55"/>
        <end position="74"/>
    </location>
</feature>
<dbReference type="InterPro" id="IPR045407">
    <property type="entry name" value="DUF6512"/>
</dbReference>
<dbReference type="EMBL" id="UHJJ01000003">
    <property type="protein sequence ID" value="SUQ13360.1"/>
    <property type="molecule type" value="Genomic_DNA"/>
</dbReference>
<dbReference type="Proteomes" id="UP000254051">
    <property type="component" value="Unassembled WGS sequence"/>
</dbReference>
<proteinExistence type="predicted"/>
<sequence length="173" mass="20327">MKPFSRKFKKLYISTLIGVLFVCALGTLLHFVYHWSHDHFIVGLIAPVNESVWEHMKMVYFPILLFFIIEYLFLFKPYSYLLRADLAGILAGTLLIPVLFYTYTGFLGKNILLLDILTFIISSIFAFYVRYRSLLSSKRKRYTFVYFICVLVLGVCFLIFTYYPPDIALFTPF</sequence>
<name>A0A315ZZU1_9FIRM</name>
<feature type="transmembrane region" description="Helical" evidence="1">
    <location>
        <begin position="110"/>
        <end position="131"/>
    </location>
</feature>
<organism evidence="2 3">
    <name type="scientific">Faecalicatena contorta</name>
    <dbReference type="NCBI Taxonomy" id="39482"/>
    <lineage>
        <taxon>Bacteria</taxon>
        <taxon>Bacillati</taxon>
        <taxon>Bacillota</taxon>
        <taxon>Clostridia</taxon>
        <taxon>Lachnospirales</taxon>
        <taxon>Lachnospiraceae</taxon>
        <taxon>Faecalicatena</taxon>
    </lineage>
</organism>
<dbReference type="AlphaFoldDB" id="A0A315ZZU1"/>
<evidence type="ECO:0000256" key="1">
    <source>
        <dbReference type="SAM" id="Phobius"/>
    </source>
</evidence>
<gene>
    <name evidence="2" type="ORF">SAMN05216529_10386</name>
</gene>
<evidence type="ECO:0000313" key="2">
    <source>
        <dbReference type="EMBL" id="SUQ13360.1"/>
    </source>
</evidence>
<protein>
    <submittedName>
        <fullName evidence="2">Uncharacterized protein</fullName>
    </submittedName>
</protein>
<reference evidence="3" key="1">
    <citation type="submission" date="2017-07" db="EMBL/GenBank/DDBJ databases">
        <authorList>
            <person name="Varghese N."/>
            <person name="Submissions S."/>
        </authorList>
    </citation>
    <scope>NUCLEOTIDE SEQUENCE [LARGE SCALE GENOMIC DNA]</scope>
    <source>
        <strain evidence="3">NLAE-zl-C134</strain>
    </source>
</reference>
<evidence type="ECO:0000313" key="3">
    <source>
        <dbReference type="Proteomes" id="UP000254051"/>
    </source>
</evidence>
<keyword evidence="1" id="KW-1133">Transmembrane helix</keyword>
<feature type="transmembrane region" description="Helical" evidence="1">
    <location>
        <begin position="12"/>
        <end position="35"/>
    </location>
</feature>
<feature type="transmembrane region" description="Helical" evidence="1">
    <location>
        <begin position="86"/>
        <end position="104"/>
    </location>
</feature>
<keyword evidence="1" id="KW-0472">Membrane</keyword>
<keyword evidence="1" id="KW-0812">Transmembrane</keyword>
<dbReference type="RefSeq" id="WP_109709357.1">
    <property type="nucleotide sequence ID" value="NZ_QGDS01000003.1"/>
</dbReference>
<dbReference type="Pfam" id="PF20122">
    <property type="entry name" value="DUF6512"/>
    <property type="match status" value="1"/>
</dbReference>
<keyword evidence="3" id="KW-1185">Reference proteome</keyword>
<accession>A0A315ZZU1</accession>
<dbReference type="OrthoDB" id="48209at2"/>